<feature type="non-terminal residue" evidence="2">
    <location>
        <position position="1"/>
    </location>
</feature>
<feature type="domain" description="Glycosyl transferase family 1" evidence="1">
    <location>
        <begin position="1"/>
        <end position="153"/>
    </location>
</feature>
<dbReference type="GO" id="GO:0016757">
    <property type="term" value="F:glycosyltransferase activity"/>
    <property type="evidence" value="ECO:0007669"/>
    <property type="project" value="InterPro"/>
</dbReference>
<dbReference type="SUPFAM" id="SSF53756">
    <property type="entry name" value="UDP-Glycosyltransferase/glycogen phosphorylase"/>
    <property type="match status" value="1"/>
</dbReference>
<dbReference type="PANTHER" id="PTHR12526">
    <property type="entry name" value="GLYCOSYLTRANSFERASE"/>
    <property type="match status" value="1"/>
</dbReference>
<protein>
    <recommendedName>
        <fullName evidence="1">Glycosyl transferase family 1 domain-containing protein</fullName>
    </recommendedName>
</protein>
<dbReference type="EMBL" id="LAZR01042437">
    <property type="protein sequence ID" value="KKL09543.1"/>
    <property type="molecule type" value="Genomic_DNA"/>
</dbReference>
<comment type="caution">
    <text evidence="2">The sequence shown here is derived from an EMBL/GenBank/DDBJ whole genome shotgun (WGS) entry which is preliminary data.</text>
</comment>
<feature type="non-terminal residue" evidence="2">
    <location>
        <position position="475"/>
    </location>
</feature>
<name>A0A0F9DBV1_9ZZZZ</name>
<evidence type="ECO:0000259" key="1">
    <source>
        <dbReference type="Pfam" id="PF00534"/>
    </source>
</evidence>
<reference evidence="2" key="1">
    <citation type="journal article" date="2015" name="Nature">
        <title>Complex archaea that bridge the gap between prokaryotes and eukaryotes.</title>
        <authorList>
            <person name="Spang A."/>
            <person name="Saw J.H."/>
            <person name="Jorgensen S.L."/>
            <person name="Zaremba-Niedzwiedzka K."/>
            <person name="Martijn J."/>
            <person name="Lind A.E."/>
            <person name="van Eijk R."/>
            <person name="Schleper C."/>
            <person name="Guy L."/>
            <person name="Ettema T.J."/>
        </authorList>
    </citation>
    <scope>NUCLEOTIDE SEQUENCE</scope>
</reference>
<evidence type="ECO:0000313" key="2">
    <source>
        <dbReference type="EMBL" id="KKL09543.1"/>
    </source>
</evidence>
<dbReference type="InterPro" id="IPR001296">
    <property type="entry name" value="Glyco_trans_1"/>
</dbReference>
<accession>A0A0F9DBV1</accession>
<organism evidence="2">
    <name type="scientific">marine sediment metagenome</name>
    <dbReference type="NCBI Taxonomy" id="412755"/>
    <lineage>
        <taxon>unclassified sequences</taxon>
        <taxon>metagenomes</taxon>
        <taxon>ecological metagenomes</taxon>
    </lineage>
</organism>
<dbReference type="Pfam" id="PF00534">
    <property type="entry name" value="Glycos_transf_1"/>
    <property type="match status" value="1"/>
</dbReference>
<sequence length="475" mass="54084">GIEGMIDALPQVVAKHPDAVYIVLGATHPAEKLEQGEDYRHSLQRRAAERGVSDHVIFHNKFVELQELKEFLGAADVYVTPYPNEAQIVSGALAYAMGSGKATVSTPYWYALEMLAEDRGVLVPFEDQESLAAAVIDLLDNEVQRHAMRKRAYLYTRQMCWSEVAAQYLDVFTRVQEQRSCNPRPIHQREKLRERTLDLAEIKLDHLEVLTDDTGIYQHARFNVPRRDHGYCTDDNARALMVAVRAADHVVDSARLPVRLLAGRYLSFLEHALNEETGRFHNFLSFDRRWLDEVFSEDCHGRALWALGATEGRSKVLGHASLAAELFQRALPAVLEFNSPRGWAYSLLGIHEHLSRFSGDNQARRIRDELAARLFDRWQQTATDDWPWIDEVVTYANGRLVEALLLSGRWTFRQEMVQQALRSLGWLIDVQTSPKGHFEPVGCNGWYPRSGQKALFDQQPIEAAGMIDACLEAYR</sequence>
<gene>
    <name evidence="2" type="ORF">LCGC14_2564810</name>
</gene>
<dbReference type="Gene3D" id="3.40.50.2000">
    <property type="entry name" value="Glycogen Phosphorylase B"/>
    <property type="match status" value="1"/>
</dbReference>
<dbReference type="PANTHER" id="PTHR12526:SF572">
    <property type="entry name" value="BLL5144 PROTEIN"/>
    <property type="match status" value="1"/>
</dbReference>
<dbReference type="AlphaFoldDB" id="A0A0F9DBV1"/>
<proteinExistence type="predicted"/>